<keyword evidence="1" id="KW-1185">Reference proteome</keyword>
<name>A0A915DN04_9BILA</name>
<dbReference type="Proteomes" id="UP000887574">
    <property type="component" value="Unplaced"/>
</dbReference>
<reference evidence="2" key="1">
    <citation type="submission" date="2022-11" db="UniProtKB">
        <authorList>
            <consortium name="WormBaseParasite"/>
        </authorList>
    </citation>
    <scope>IDENTIFICATION</scope>
</reference>
<evidence type="ECO:0000313" key="2">
    <source>
        <dbReference type="WBParaSite" id="jg21301"/>
    </source>
</evidence>
<dbReference type="AlphaFoldDB" id="A0A915DN04"/>
<accession>A0A915DN04</accession>
<sequence length="204" mass="23003">MARFNLPLTFKDLAKSTTQDESLQMVMNFVSNSWPKTLKDPLDTKKFSMAIKDPIGQNSSCLCLGCRNSRLSAPTIPKIVMQFINSVPFFPSKQSEISPTTSPSGTPGIRRMKQLARSYCYWPKWNPKLKKWSRNARLVPSLPNCQRRLSYNHGLSQQSRGKEYTLILLDPSTINLSSLWSTATPSIRKSSKCNQLLPKQSSAS</sequence>
<proteinExistence type="predicted"/>
<dbReference type="WBParaSite" id="jg21301">
    <property type="protein sequence ID" value="jg21301"/>
    <property type="gene ID" value="jg21301"/>
</dbReference>
<protein>
    <submittedName>
        <fullName evidence="2">Integrase zinc-binding domain-containing protein</fullName>
    </submittedName>
</protein>
<evidence type="ECO:0000313" key="1">
    <source>
        <dbReference type="Proteomes" id="UP000887574"/>
    </source>
</evidence>
<organism evidence="1 2">
    <name type="scientific">Ditylenchus dipsaci</name>
    <dbReference type="NCBI Taxonomy" id="166011"/>
    <lineage>
        <taxon>Eukaryota</taxon>
        <taxon>Metazoa</taxon>
        <taxon>Ecdysozoa</taxon>
        <taxon>Nematoda</taxon>
        <taxon>Chromadorea</taxon>
        <taxon>Rhabditida</taxon>
        <taxon>Tylenchina</taxon>
        <taxon>Tylenchomorpha</taxon>
        <taxon>Sphaerularioidea</taxon>
        <taxon>Anguinidae</taxon>
        <taxon>Anguininae</taxon>
        <taxon>Ditylenchus</taxon>
    </lineage>
</organism>